<dbReference type="InterPro" id="IPR023214">
    <property type="entry name" value="HAD_sf"/>
</dbReference>
<dbReference type="Pfam" id="PF00702">
    <property type="entry name" value="Hydrolase"/>
    <property type="match status" value="1"/>
</dbReference>
<proteinExistence type="predicted"/>
<dbReference type="EMBL" id="CP114014">
    <property type="protein sequence ID" value="XAY07900.1"/>
    <property type="molecule type" value="Genomic_DNA"/>
</dbReference>
<organism evidence="1">
    <name type="scientific">Paraconexibacter sp. AEG42_29</name>
    <dbReference type="NCBI Taxonomy" id="2997339"/>
    <lineage>
        <taxon>Bacteria</taxon>
        <taxon>Bacillati</taxon>
        <taxon>Actinomycetota</taxon>
        <taxon>Thermoleophilia</taxon>
        <taxon>Solirubrobacterales</taxon>
        <taxon>Paraconexibacteraceae</taxon>
        <taxon>Paraconexibacter</taxon>
    </lineage>
</organism>
<dbReference type="EC" id="3.1.3.-" evidence="1"/>
<dbReference type="PRINTS" id="PR00413">
    <property type="entry name" value="HADHALOGNASE"/>
</dbReference>
<dbReference type="RefSeq" id="WP_354699087.1">
    <property type="nucleotide sequence ID" value="NZ_CP114014.1"/>
</dbReference>
<dbReference type="InterPro" id="IPR044999">
    <property type="entry name" value="CbbY-like"/>
</dbReference>
<dbReference type="SUPFAM" id="SSF56784">
    <property type="entry name" value="HAD-like"/>
    <property type="match status" value="1"/>
</dbReference>
<dbReference type="PANTHER" id="PTHR42896:SF2">
    <property type="entry name" value="CBBY-LIKE PROTEIN"/>
    <property type="match status" value="1"/>
</dbReference>
<dbReference type="InterPro" id="IPR036412">
    <property type="entry name" value="HAD-like_sf"/>
</dbReference>
<keyword evidence="1" id="KW-0378">Hydrolase</keyword>
<accession>A0AAU7B1M0</accession>
<name>A0AAU7B1M0_9ACTN</name>
<dbReference type="PANTHER" id="PTHR42896">
    <property type="entry name" value="XYLULOSE-1,5-BISPHOSPHATE (XUBP) PHOSPHATASE"/>
    <property type="match status" value="1"/>
</dbReference>
<dbReference type="InterPro" id="IPR006439">
    <property type="entry name" value="HAD-SF_hydro_IA"/>
</dbReference>
<sequence length="219" mass="23353">MSTLLFGSIGTLADTSELQRQAFNDAFKTHDLPWQWDREEYQTLLASSGGADRISEYAKSTGTDGVDATAVHQTKSERFRELLAEAPPALRDGVADTIKAGRTGGHKLALVTTTSPENVDAILTALAPAVSRDDFDLIVDTTQVDQPKPDPAAYRFALEQLNSDAADAVAIEDNVGGVQAARAADLRCFGFPGSNNAAHDFSAATKTVERLDLDELTAA</sequence>
<dbReference type="Gene3D" id="3.40.50.1000">
    <property type="entry name" value="HAD superfamily/HAD-like"/>
    <property type="match status" value="1"/>
</dbReference>
<dbReference type="InterPro" id="IPR023198">
    <property type="entry name" value="PGP-like_dom2"/>
</dbReference>
<dbReference type="AlphaFoldDB" id="A0AAU7B1M0"/>
<dbReference type="NCBIfam" id="TIGR01509">
    <property type="entry name" value="HAD-SF-IA-v3"/>
    <property type="match status" value="1"/>
</dbReference>
<gene>
    <name evidence="1" type="primary">cbbY</name>
    <name evidence="1" type="ORF">DSM112329_04794</name>
</gene>
<dbReference type="Gene3D" id="1.10.150.240">
    <property type="entry name" value="Putative phosphatase, domain 2"/>
    <property type="match status" value="1"/>
</dbReference>
<evidence type="ECO:0000313" key="1">
    <source>
        <dbReference type="EMBL" id="XAY07900.1"/>
    </source>
</evidence>
<dbReference type="GO" id="GO:0016787">
    <property type="term" value="F:hydrolase activity"/>
    <property type="evidence" value="ECO:0007669"/>
    <property type="project" value="UniProtKB-KW"/>
</dbReference>
<reference evidence="1" key="1">
    <citation type="submission" date="2022-12" db="EMBL/GenBank/DDBJ databases">
        <title>Paraconexibacter alkalitolerans sp. nov. and Baekduia alba sp. nov., isolated from soil and emended description of the genera Paraconexibacter (Chun et al., 2020) and Baekduia (An et al., 2020).</title>
        <authorList>
            <person name="Vieira S."/>
            <person name="Huber K.J."/>
            <person name="Geppert A."/>
            <person name="Wolf J."/>
            <person name="Neumann-Schaal M."/>
            <person name="Muesken M."/>
            <person name="Overmann J."/>
        </authorList>
    </citation>
    <scope>NUCLEOTIDE SEQUENCE</scope>
    <source>
        <strain evidence="1">AEG42_29</strain>
    </source>
</reference>
<dbReference type="KEGG" id="parq:DSM112329_04794"/>
<protein>
    <submittedName>
        <fullName evidence="1">Protein CbbY</fullName>
        <ecNumber evidence="1">3.1.3.-</ecNumber>
    </submittedName>
</protein>